<keyword evidence="5" id="KW-0812">Transmembrane</keyword>
<evidence type="ECO:0000256" key="3">
    <source>
        <dbReference type="PROSITE-ProRule" id="PRU00289"/>
    </source>
</evidence>
<sequence length="1084" mass="123265">MKNNEIMISARFEFSDENKNRELSFLVLKDITLKAFIESLYYGLKKSQDLEECSELFEMYIKKRKELQVLYTAKGKHSVIDFTDTVGKGDEKTRIFDLGLDKLGFVTSSCVLITMDRNVRTTSLFKDEESSYILKEKDSLEYNISTRRLNVIESSVVDIIPPNEMPQKDKSSLLDVIIPTVLSTGGMVGARFLIMKFARGSAAMGNTMLLMSGAMGVVSLVTTLYNYIKKRREYKKNIAEWKENYENYISRIIHTIKEWQESDIVYLNSVYPGMEKLFKNTAEINGIIFSRSQNDNDFMMISLGTSDEVKPLFEIKAEKKDNIYYDIYYKMKKGRDEIEILIPNAKNDRKLKKMSPEEIVARDRNKFLLTDLAYNFANKGVDSKNGDEVLGFNYLRSDTGKKPPLLIDLKDCGALGVISNNAETSHSFIQHVVFELAYYHSPEDLQFVFFFDKEKDINRQNEILNNYKYLPHTNELFDGLSQFVFDKESSGLVFGQLLSLMNERNQVKTESDDSAPDNSKLTQVVCVVFYDYDIKETGFSKFLPEVPKEGEPYVNALGLTFIFIQSVKDKLPKYCGNIINIDHDNERERKVSLRYNILSRETLNVLSEDNNDRTKVNDTDNLIEYKYFQNKFIFGPESYDDSFALAYKQLSAIYYTRIAENGKVPSMVTLFELYGYNSEKVENGEVKESIRESWQDVDKNDVTRNLRIPIGKNEHGAMCLDLYEKADGPHMLVAGTTGSGKSETIITYLIGLCMKYSPMDLNLMLVDMKGGGFSDRLGGLPHCVGVVTDTAGEDEGTSAAYMLKRFLETLNAEIKKRKLLLSSFGVDTADAYIRALRLIRKIKALEDNPENSEKIESMKKKLNDKQKEMLKKEVSELPSLSHLVLVVDEFTELKRFSSESDDVDFIAEITTIARVGRTLGFHIILVSQNIEGAITDDIRVNSKARICLKVATKQASKEMLGSPAAAAPTMPLNGRAYLLVGTGSRFEYFQSAYTGANKNLNIEPAVNVTQVPNSGRFNKDFYSSKKDNILEKKKSANVSEHDTQLAFIVNTIIDIGRNMEKPRQIFLPPLPTVIMESSEWEGTE</sequence>
<feature type="transmembrane region" description="Helical" evidence="5">
    <location>
        <begin position="173"/>
        <end position="194"/>
    </location>
</feature>
<dbReference type="Gene3D" id="3.40.50.300">
    <property type="entry name" value="P-loop containing nucleotide triphosphate hydrolases"/>
    <property type="match status" value="1"/>
</dbReference>
<dbReference type="Pfam" id="PF01580">
    <property type="entry name" value="FtsK_SpoIIIE"/>
    <property type="match status" value="1"/>
</dbReference>
<evidence type="ECO:0000313" key="7">
    <source>
        <dbReference type="EMBL" id="EWM52152.1"/>
    </source>
</evidence>
<protein>
    <recommendedName>
        <fullName evidence="6">FtsK domain-containing protein</fullName>
    </recommendedName>
</protein>
<dbReference type="EMBL" id="ATAX01000037">
    <property type="protein sequence ID" value="EWM52152.1"/>
    <property type="molecule type" value="Genomic_DNA"/>
</dbReference>
<organism evidence="7 8">
    <name type="scientific">Ruminococcus flavefaciens 007c</name>
    <dbReference type="NCBI Taxonomy" id="1341157"/>
    <lineage>
        <taxon>Bacteria</taxon>
        <taxon>Bacillati</taxon>
        <taxon>Bacillota</taxon>
        <taxon>Clostridia</taxon>
        <taxon>Eubacteriales</taxon>
        <taxon>Oscillospiraceae</taxon>
        <taxon>Ruminococcus</taxon>
    </lineage>
</organism>
<accession>W7UV50</accession>
<keyword evidence="5" id="KW-1133">Transmembrane helix</keyword>
<evidence type="ECO:0000256" key="4">
    <source>
        <dbReference type="SAM" id="Coils"/>
    </source>
</evidence>
<dbReference type="InterPro" id="IPR027417">
    <property type="entry name" value="P-loop_NTPase"/>
</dbReference>
<keyword evidence="5" id="KW-0472">Membrane</keyword>
<dbReference type="SUPFAM" id="SSF52540">
    <property type="entry name" value="P-loop containing nucleoside triphosphate hydrolases"/>
    <property type="match status" value="1"/>
</dbReference>
<dbReference type="PANTHER" id="PTHR22683">
    <property type="entry name" value="SPORULATION PROTEIN RELATED"/>
    <property type="match status" value="1"/>
</dbReference>
<gene>
    <name evidence="7" type="ORF">RF007C_01900</name>
</gene>
<dbReference type="RefSeq" id="WP_037301640.1">
    <property type="nucleotide sequence ID" value="NZ_ATAX01000037.1"/>
</dbReference>
<name>W7UV50_RUMFL</name>
<evidence type="ECO:0000313" key="8">
    <source>
        <dbReference type="Proteomes" id="UP000019365"/>
    </source>
</evidence>
<dbReference type="InterPro" id="IPR002543">
    <property type="entry name" value="FtsK_dom"/>
</dbReference>
<keyword evidence="1 3" id="KW-0547">Nucleotide-binding</keyword>
<proteinExistence type="predicted"/>
<keyword evidence="8" id="KW-1185">Reference proteome</keyword>
<dbReference type="InterPro" id="IPR050206">
    <property type="entry name" value="FtsK/SpoIIIE/SftA"/>
</dbReference>
<feature type="transmembrane region" description="Helical" evidence="5">
    <location>
        <begin position="206"/>
        <end position="228"/>
    </location>
</feature>
<dbReference type="Proteomes" id="UP000019365">
    <property type="component" value="Unassembled WGS sequence"/>
</dbReference>
<dbReference type="GO" id="GO:0005524">
    <property type="term" value="F:ATP binding"/>
    <property type="evidence" value="ECO:0007669"/>
    <property type="project" value="UniProtKB-UniRule"/>
</dbReference>
<dbReference type="OrthoDB" id="9807790at2"/>
<dbReference type="PROSITE" id="PS50901">
    <property type="entry name" value="FTSK"/>
    <property type="match status" value="1"/>
</dbReference>
<keyword evidence="2 3" id="KW-0067">ATP-binding</keyword>
<dbReference type="PATRIC" id="fig|1341157.4.peg.3212"/>
<evidence type="ECO:0000259" key="6">
    <source>
        <dbReference type="PROSITE" id="PS50901"/>
    </source>
</evidence>
<evidence type="ECO:0000256" key="5">
    <source>
        <dbReference type="SAM" id="Phobius"/>
    </source>
</evidence>
<dbReference type="eggNOG" id="COG1674">
    <property type="taxonomic scope" value="Bacteria"/>
</dbReference>
<feature type="coiled-coil region" evidence="4">
    <location>
        <begin position="224"/>
        <end position="251"/>
    </location>
</feature>
<feature type="binding site" evidence="3">
    <location>
        <begin position="735"/>
        <end position="742"/>
    </location>
    <ligand>
        <name>ATP</name>
        <dbReference type="ChEBI" id="CHEBI:30616"/>
    </ligand>
</feature>
<evidence type="ECO:0000256" key="1">
    <source>
        <dbReference type="ARBA" id="ARBA00022741"/>
    </source>
</evidence>
<dbReference type="AlphaFoldDB" id="W7UV50"/>
<reference evidence="7 8" key="1">
    <citation type="journal article" date="2014" name="PLoS ONE">
        <title>Rumen cellulosomics: divergent fiber-degrading strategies revealed by comparative genome-wide analysis of six ruminococcal strains.</title>
        <authorList>
            <person name="Dassa B."/>
            <person name="Borovok I."/>
            <person name="Ruimy-Israeli V."/>
            <person name="Lamed R."/>
            <person name="Flint H.J."/>
            <person name="Duncan S.H."/>
            <person name="Henrissat B."/>
            <person name="Coutinho P."/>
            <person name="Morrison M."/>
            <person name="Mosoni P."/>
            <person name="Yeoman C.J."/>
            <person name="White B.A."/>
            <person name="Bayer E.A."/>
        </authorList>
    </citation>
    <scope>NUCLEOTIDE SEQUENCE [LARGE SCALE GENOMIC DNA]</scope>
    <source>
        <strain evidence="7 8">007c</strain>
    </source>
</reference>
<dbReference type="PANTHER" id="PTHR22683:SF1">
    <property type="entry name" value="TYPE VII SECRETION SYSTEM PROTEIN ESSC"/>
    <property type="match status" value="1"/>
</dbReference>
<evidence type="ECO:0000256" key="2">
    <source>
        <dbReference type="ARBA" id="ARBA00022840"/>
    </source>
</evidence>
<feature type="domain" description="FtsK" evidence="6">
    <location>
        <begin position="715"/>
        <end position="957"/>
    </location>
</feature>
<dbReference type="GO" id="GO:0003677">
    <property type="term" value="F:DNA binding"/>
    <property type="evidence" value="ECO:0007669"/>
    <property type="project" value="InterPro"/>
</dbReference>
<keyword evidence="4" id="KW-0175">Coiled coil</keyword>
<comment type="caution">
    <text evidence="7">The sequence shown here is derived from an EMBL/GenBank/DDBJ whole genome shotgun (WGS) entry which is preliminary data.</text>
</comment>